<organism evidence="1 2">
    <name type="scientific">Thiocapsa rosea</name>
    <dbReference type="NCBI Taxonomy" id="69360"/>
    <lineage>
        <taxon>Bacteria</taxon>
        <taxon>Pseudomonadati</taxon>
        <taxon>Pseudomonadota</taxon>
        <taxon>Gammaproteobacteria</taxon>
        <taxon>Chromatiales</taxon>
        <taxon>Chromatiaceae</taxon>
        <taxon>Thiocapsa</taxon>
    </lineage>
</organism>
<proteinExistence type="predicted"/>
<name>A0A495VAV4_9GAMM</name>
<sequence>MEGRLMAMLEGESGLTLQALNHATQAWVEQEYHRSTHSELATTPLARYLEGPTVARPCPDAAALRTAFRIEVARRQRRADGTVSLAGIRLEIPARYRALETVHLRYARWDLAHVDLVDPHSGAILSPLRPLDKAANAGEARRALVPGAPVPQPSTPSGMAPLLRQLLETHAATGLPPAYLPLNTAEDTR</sequence>
<gene>
    <name evidence="1" type="ORF">BDD21_2958</name>
</gene>
<reference evidence="1 2" key="1">
    <citation type="submission" date="2018-10" db="EMBL/GenBank/DDBJ databases">
        <title>Genomic Encyclopedia of Archaeal and Bacterial Type Strains, Phase II (KMG-II): from individual species to whole genera.</title>
        <authorList>
            <person name="Goeker M."/>
        </authorList>
    </citation>
    <scope>NUCLEOTIDE SEQUENCE [LARGE SCALE GENOMIC DNA]</scope>
    <source>
        <strain evidence="1 2">DSM 235</strain>
    </source>
</reference>
<evidence type="ECO:0000313" key="1">
    <source>
        <dbReference type="EMBL" id="RKT45497.1"/>
    </source>
</evidence>
<accession>A0A495VAV4</accession>
<comment type="caution">
    <text evidence="1">The sequence shown here is derived from an EMBL/GenBank/DDBJ whole genome shotgun (WGS) entry which is preliminary data.</text>
</comment>
<keyword evidence="2" id="KW-1185">Reference proteome</keyword>
<dbReference type="Proteomes" id="UP000274556">
    <property type="component" value="Unassembled WGS sequence"/>
</dbReference>
<evidence type="ECO:0000313" key="2">
    <source>
        <dbReference type="Proteomes" id="UP000274556"/>
    </source>
</evidence>
<dbReference type="EMBL" id="RBXL01000001">
    <property type="protein sequence ID" value="RKT45497.1"/>
    <property type="molecule type" value="Genomic_DNA"/>
</dbReference>
<protein>
    <submittedName>
        <fullName evidence="1">Uncharacterized protein</fullName>
    </submittedName>
</protein>
<dbReference type="AlphaFoldDB" id="A0A495VAV4"/>